<sequence>MASQNESQVDSSVDKTGAEESQSQVPICDWTEKAEVKLRRKIDFTVLPILMLGLFALQLDRGNVGYAMTTSFTKDLGITNDNVNYGNQLMLAAVVIFEIPFNMVLSRIGPALWLIIQILTWGTIATAQAAIHNLSGFYATRFLLGMWEAGYLAASLTIIASFYTRREMALRATLVYVGNYCSAGVSGLLAGLIFKIPETSGLKRWQWLFIIDGLFTLVVGVVFILVMPRSTTNTLPLAGIKRFDLFNDEERDILAKRVILDDPRKHVKLSGITPKTALRILLTSFPMWGHFSINAISITPKGGLVFYTPSIIKNLGFEASTASFLSAVHNFGVCILAILVSWVSDKTLSRGPLCLLCGVYSLVFSGVQFAVVGSTDVWLKYAILTLLTSGMAVSQSLNDAWFSINTADPQVRCIGLALAVAGSNVGGLAGQNIFVKSDAPYYRNGFLKILCLYAGSIVLIAGMIFYYWNDNRKMQKSGELEDTAVIEGSGGVRRTRVRNQL</sequence>
<dbReference type="Gene3D" id="1.20.1250.20">
    <property type="entry name" value="MFS general substrate transporter like domains"/>
    <property type="match status" value="2"/>
</dbReference>
<feature type="transmembrane region" description="Helical" evidence="8">
    <location>
        <begin position="42"/>
        <end position="59"/>
    </location>
</feature>
<feature type="transmembrane region" description="Helical" evidence="8">
    <location>
        <begin position="112"/>
        <end position="131"/>
    </location>
</feature>
<evidence type="ECO:0000256" key="3">
    <source>
        <dbReference type="ARBA" id="ARBA00022692"/>
    </source>
</evidence>
<feature type="transmembrane region" description="Helical" evidence="8">
    <location>
        <begin position="206"/>
        <end position="227"/>
    </location>
</feature>
<feature type="domain" description="Major facilitator superfamily (MFS) profile" evidence="9">
    <location>
        <begin position="46"/>
        <end position="473"/>
    </location>
</feature>
<feature type="transmembrane region" description="Helical" evidence="8">
    <location>
        <begin position="278"/>
        <end position="299"/>
    </location>
</feature>
<feature type="transmembrane region" description="Helical" evidence="8">
    <location>
        <begin position="353"/>
        <end position="372"/>
    </location>
</feature>
<feature type="transmembrane region" description="Helical" evidence="8">
    <location>
        <begin position="413"/>
        <end position="434"/>
    </location>
</feature>
<dbReference type="GO" id="GO:0016020">
    <property type="term" value="C:membrane"/>
    <property type="evidence" value="ECO:0007669"/>
    <property type="project" value="UniProtKB-SubCell"/>
</dbReference>
<keyword evidence="4 8" id="KW-1133">Transmembrane helix</keyword>
<dbReference type="Proteomes" id="UP000720189">
    <property type="component" value="Unassembled WGS sequence"/>
</dbReference>
<organism evidence="10 11">
    <name type="scientific">Fusarium redolens</name>
    <dbReference type="NCBI Taxonomy" id="48865"/>
    <lineage>
        <taxon>Eukaryota</taxon>
        <taxon>Fungi</taxon>
        <taxon>Dikarya</taxon>
        <taxon>Ascomycota</taxon>
        <taxon>Pezizomycotina</taxon>
        <taxon>Sordariomycetes</taxon>
        <taxon>Hypocreomycetidae</taxon>
        <taxon>Hypocreales</taxon>
        <taxon>Nectriaceae</taxon>
        <taxon>Fusarium</taxon>
        <taxon>Fusarium redolens species complex</taxon>
    </lineage>
</organism>
<proteinExistence type="predicted"/>
<feature type="region of interest" description="Disordered" evidence="7">
    <location>
        <begin position="1"/>
        <end position="20"/>
    </location>
</feature>
<reference evidence="10" key="1">
    <citation type="journal article" date="2021" name="Nat. Commun.">
        <title>Genetic determinants of endophytism in the Arabidopsis root mycobiome.</title>
        <authorList>
            <person name="Mesny F."/>
            <person name="Miyauchi S."/>
            <person name="Thiergart T."/>
            <person name="Pickel B."/>
            <person name="Atanasova L."/>
            <person name="Karlsson M."/>
            <person name="Huettel B."/>
            <person name="Barry K.W."/>
            <person name="Haridas S."/>
            <person name="Chen C."/>
            <person name="Bauer D."/>
            <person name="Andreopoulos W."/>
            <person name="Pangilinan J."/>
            <person name="LaButti K."/>
            <person name="Riley R."/>
            <person name="Lipzen A."/>
            <person name="Clum A."/>
            <person name="Drula E."/>
            <person name="Henrissat B."/>
            <person name="Kohler A."/>
            <person name="Grigoriev I.V."/>
            <person name="Martin F.M."/>
            <person name="Hacquard S."/>
        </authorList>
    </citation>
    <scope>NUCLEOTIDE SEQUENCE</scope>
    <source>
        <strain evidence="10">MPI-CAGE-AT-0023</strain>
    </source>
</reference>
<feature type="transmembrane region" description="Helical" evidence="8">
    <location>
        <begin position="446"/>
        <end position="468"/>
    </location>
</feature>
<keyword evidence="3 8" id="KW-0812">Transmembrane</keyword>
<name>A0A9P9KVG7_FUSRE</name>
<keyword evidence="5 8" id="KW-0472">Membrane</keyword>
<gene>
    <name evidence="10" type="ORF">BKA55DRAFT_547885</name>
</gene>
<feature type="transmembrane region" description="Helical" evidence="8">
    <location>
        <begin position="85"/>
        <end position="105"/>
    </location>
</feature>
<dbReference type="EMBL" id="JAGMUX010000001">
    <property type="protein sequence ID" value="KAH7269120.1"/>
    <property type="molecule type" value="Genomic_DNA"/>
</dbReference>
<feature type="transmembrane region" description="Helical" evidence="8">
    <location>
        <begin position="319"/>
        <end position="341"/>
    </location>
</feature>
<dbReference type="RefSeq" id="XP_046055888.1">
    <property type="nucleotide sequence ID" value="XM_046191068.1"/>
</dbReference>
<dbReference type="OrthoDB" id="2985014at2759"/>
<evidence type="ECO:0000313" key="11">
    <source>
        <dbReference type="Proteomes" id="UP000720189"/>
    </source>
</evidence>
<feature type="transmembrane region" description="Helical" evidence="8">
    <location>
        <begin position="174"/>
        <end position="194"/>
    </location>
</feature>
<feature type="transmembrane region" description="Helical" evidence="8">
    <location>
        <begin position="378"/>
        <end position="401"/>
    </location>
</feature>
<dbReference type="PANTHER" id="PTHR43791:SF32">
    <property type="entry name" value="MAJOR FACILITATOR SUPERFAMILY (MFS) PROFILE DOMAIN-CONTAINING PROTEIN"/>
    <property type="match status" value="1"/>
</dbReference>
<evidence type="ECO:0000256" key="7">
    <source>
        <dbReference type="SAM" id="MobiDB-lite"/>
    </source>
</evidence>
<comment type="subcellular location">
    <subcellularLocation>
        <location evidence="1">Membrane</location>
        <topology evidence="1">Multi-pass membrane protein</topology>
    </subcellularLocation>
</comment>
<dbReference type="InterPro" id="IPR020846">
    <property type="entry name" value="MFS_dom"/>
</dbReference>
<evidence type="ECO:0000256" key="2">
    <source>
        <dbReference type="ARBA" id="ARBA00022448"/>
    </source>
</evidence>
<dbReference type="AlphaFoldDB" id="A0A9P9KVG7"/>
<dbReference type="Pfam" id="PF07690">
    <property type="entry name" value="MFS_1"/>
    <property type="match status" value="1"/>
</dbReference>
<evidence type="ECO:0000313" key="10">
    <source>
        <dbReference type="EMBL" id="KAH7269120.1"/>
    </source>
</evidence>
<feature type="compositionally biased region" description="Polar residues" evidence="7">
    <location>
        <begin position="1"/>
        <end position="11"/>
    </location>
</feature>
<evidence type="ECO:0000256" key="5">
    <source>
        <dbReference type="ARBA" id="ARBA00023136"/>
    </source>
</evidence>
<keyword evidence="2" id="KW-0813">Transport</keyword>
<dbReference type="InterPro" id="IPR011701">
    <property type="entry name" value="MFS"/>
</dbReference>
<comment type="caution">
    <text evidence="10">The sequence shown here is derived from an EMBL/GenBank/DDBJ whole genome shotgun (WGS) entry which is preliminary data.</text>
</comment>
<dbReference type="GeneID" id="70221022"/>
<feature type="transmembrane region" description="Helical" evidence="8">
    <location>
        <begin position="143"/>
        <end position="162"/>
    </location>
</feature>
<dbReference type="SUPFAM" id="SSF103473">
    <property type="entry name" value="MFS general substrate transporter"/>
    <property type="match status" value="1"/>
</dbReference>
<dbReference type="PANTHER" id="PTHR43791">
    <property type="entry name" value="PERMEASE-RELATED"/>
    <property type="match status" value="1"/>
</dbReference>
<dbReference type="PROSITE" id="PS50850">
    <property type="entry name" value="MFS"/>
    <property type="match status" value="1"/>
</dbReference>
<dbReference type="GO" id="GO:0022857">
    <property type="term" value="F:transmembrane transporter activity"/>
    <property type="evidence" value="ECO:0007669"/>
    <property type="project" value="InterPro"/>
</dbReference>
<evidence type="ECO:0000256" key="6">
    <source>
        <dbReference type="ARBA" id="ARBA00023180"/>
    </source>
</evidence>
<evidence type="ECO:0000256" key="8">
    <source>
        <dbReference type="SAM" id="Phobius"/>
    </source>
</evidence>
<evidence type="ECO:0000256" key="1">
    <source>
        <dbReference type="ARBA" id="ARBA00004141"/>
    </source>
</evidence>
<accession>A0A9P9KVG7</accession>
<dbReference type="InterPro" id="IPR036259">
    <property type="entry name" value="MFS_trans_sf"/>
</dbReference>
<keyword evidence="6" id="KW-0325">Glycoprotein</keyword>
<keyword evidence="11" id="KW-1185">Reference proteome</keyword>
<protein>
    <submittedName>
        <fullName evidence="10">Major facilitator superfamily domain-containing protein</fullName>
    </submittedName>
</protein>
<evidence type="ECO:0000259" key="9">
    <source>
        <dbReference type="PROSITE" id="PS50850"/>
    </source>
</evidence>
<evidence type="ECO:0000256" key="4">
    <source>
        <dbReference type="ARBA" id="ARBA00022989"/>
    </source>
</evidence>